<accession>A0AAD8V4X1</accession>
<dbReference type="Proteomes" id="UP001230504">
    <property type="component" value="Unassembled WGS sequence"/>
</dbReference>
<dbReference type="RefSeq" id="XP_060413326.1">
    <property type="nucleotide sequence ID" value="XM_060551696.1"/>
</dbReference>
<evidence type="ECO:0000313" key="2">
    <source>
        <dbReference type="EMBL" id="KAK1589789.1"/>
    </source>
</evidence>
<evidence type="ECO:0000313" key="3">
    <source>
        <dbReference type="Proteomes" id="UP001230504"/>
    </source>
</evidence>
<feature type="compositionally biased region" description="Polar residues" evidence="1">
    <location>
        <begin position="97"/>
        <end position="110"/>
    </location>
</feature>
<proteinExistence type="predicted"/>
<keyword evidence="3" id="KW-1185">Reference proteome</keyword>
<evidence type="ECO:0000256" key="1">
    <source>
        <dbReference type="SAM" id="MobiDB-lite"/>
    </source>
</evidence>
<dbReference type="EMBL" id="JAHLJV010000036">
    <property type="protein sequence ID" value="KAK1589789.1"/>
    <property type="molecule type" value="Genomic_DNA"/>
</dbReference>
<protein>
    <submittedName>
        <fullName evidence="2">Uncharacterized protein</fullName>
    </submittedName>
</protein>
<comment type="caution">
    <text evidence="2">The sequence shown here is derived from an EMBL/GenBank/DDBJ whole genome shotgun (WGS) entry which is preliminary data.</text>
</comment>
<dbReference type="GeneID" id="85435936"/>
<sequence length="199" mass="21696">MSRGKRGQLPAHPHPWIVLHNISKVPAILDSTRRFFSSRGKSTRTSKRGEKKEINKLSMSAATARIASRTFAAPLPRAAFSTAPSRANTGGGPAPGKNNSTSNMKNNRPSGGTVEVPVFSLRHITTSSRARYWLMAGFCVLGSVEMYGWYTFGPKILGWEEGGRGGENFYEGASRRMLVAELTVDQAGTDSQRQARPNI</sequence>
<organism evidence="2 3">
    <name type="scientific">Colletotrichum navitas</name>
    <dbReference type="NCBI Taxonomy" id="681940"/>
    <lineage>
        <taxon>Eukaryota</taxon>
        <taxon>Fungi</taxon>
        <taxon>Dikarya</taxon>
        <taxon>Ascomycota</taxon>
        <taxon>Pezizomycotina</taxon>
        <taxon>Sordariomycetes</taxon>
        <taxon>Hypocreomycetidae</taxon>
        <taxon>Glomerellales</taxon>
        <taxon>Glomerellaceae</taxon>
        <taxon>Colletotrichum</taxon>
        <taxon>Colletotrichum graminicola species complex</taxon>
    </lineage>
</organism>
<dbReference type="AlphaFoldDB" id="A0AAD8V4X1"/>
<reference evidence="2" key="1">
    <citation type="submission" date="2021-06" db="EMBL/GenBank/DDBJ databases">
        <title>Comparative genomics, transcriptomics and evolutionary studies reveal genomic signatures of adaptation to plant cell wall in hemibiotrophic fungi.</title>
        <authorList>
            <consortium name="DOE Joint Genome Institute"/>
            <person name="Baroncelli R."/>
            <person name="Diaz J.F."/>
            <person name="Benocci T."/>
            <person name="Peng M."/>
            <person name="Battaglia E."/>
            <person name="Haridas S."/>
            <person name="Andreopoulos W."/>
            <person name="Labutti K."/>
            <person name="Pangilinan J."/>
            <person name="Floch G.L."/>
            <person name="Makela M.R."/>
            <person name="Henrissat B."/>
            <person name="Grigoriev I.V."/>
            <person name="Crouch J.A."/>
            <person name="De Vries R.P."/>
            <person name="Sukno S.A."/>
            <person name="Thon M.R."/>
        </authorList>
    </citation>
    <scope>NUCLEOTIDE SEQUENCE</scope>
    <source>
        <strain evidence="2">CBS 125086</strain>
    </source>
</reference>
<name>A0AAD8V4X1_9PEZI</name>
<gene>
    <name evidence="2" type="ORF">LY79DRAFT_234737</name>
</gene>
<feature type="region of interest" description="Disordered" evidence="1">
    <location>
        <begin position="81"/>
        <end position="111"/>
    </location>
</feature>